<organism evidence="1 2">
    <name type="scientific">Amblyomma americanum</name>
    <name type="common">Lone star tick</name>
    <dbReference type="NCBI Taxonomy" id="6943"/>
    <lineage>
        <taxon>Eukaryota</taxon>
        <taxon>Metazoa</taxon>
        <taxon>Ecdysozoa</taxon>
        <taxon>Arthropoda</taxon>
        <taxon>Chelicerata</taxon>
        <taxon>Arachnida</taxon>
        <taxon>Acari</taxon>
        <taxon>Parasitiformes</taxon>
        <taxon>Ixodida</taxon>
        <taxon>Ixodoidea</taxon>
        <taxon>Ixodidae</taxon>
        <taxon>Amblyomminae</taxon>
        <taxon>Amblyomma</taxon>
    </lineage>
</organism>
<dbReference type="AlphaFoldDB" id="A0AAQ4EM57"/>
<sequence>MNAEGYHLIYNRPFVGTDVKRETPIPCFAGLCIAFLVYTRAARERFCPAVGNREFSIGYVYNHHTWGLFSTTWNDGRWNGYNEKDHNGFPANTYHYVYYYFKDDQTLHVKLTNDVFELRTGSVITVFGKYKKSSKGNNRYE</sequence>
<gene>
    <name evidence="1" type="ORF">V5799_030846</name>
</gene>
<reference evidence="1 2" key="1">
    <citation type="journal article" date="2023" name="Arcadia Sci">
        <title>De novo assembly of a long-read Amblyomma americanum tick genome.</title>
        <authorList>
            <person name="Chou S."/>
            <person name="Poskanzer K.E."/>
            <person name="Rollins M."/>
            <person name="Thuy-Boun P.S."/>
        </authorList>
    </citation>
    <scope>NUCLEOTIDE SEQUENCE [LARGE SCALE GENOMIC DNA]</scope>
    <source>
        <strain evidence="1">F_SG_1</strain>
        <tissue evidence="1">Salivary glands</tissue>
    </source>
</reference>
<evidence type="ECO:0000313" key="1">
    <source>
        <dbReference type="EMBL" id="KAK8775806.1"/>
    </source>
</evidence>
<accession>A0AAQ4EM57</accession>
<protein>
    <submittedName>
        <fullName evidence="1">Uncharacterized protein</fullName>
    </submittedName>
</protein>
<comment type="caution">
    <text evidence="1">The sequence shown here is derived from an EMBL/GenBank/DDBJ whole genome shotgun (WGS) entry which is preliminary data.</text>
</comment>
<dbReference type="Proteomes" id="UP001321473">
    <property type="component" value="Unassembled WGS sequence"/>
</dbReference>
<name>A0AAQ4EM57_AMBAM</name>
<keyword evidence="2" id="KW-1185">Reference proteome</keyword>
<dbReference type="EMBL" id="JARKHS020013701">
    <property type="protein sequence ID" value="KAK8775806.1"/>
    <property type="molecule type" value="Genomic_DNA"/>
</dbReference>
<evidence type="ECO:0000313" key="2">
    <source>
        <dbReference type="Proteomes" id="UP001321473"/>
    </source>
</evidence>
<proteinExistence type="predicted"/>